<evidence type="ECO:0000313" key="5">
    <source>
        <dbReference type="Proteomes" id="UP001501821"/>
    </source>
</evidence>
<evidence type="ECO:0000313" key="4">
    <source>
        <dbReference type="EMBL" id="GAA3833735.1"/>
    </source>
</evidence>
<reference evidence="5" key="1">
    <citation type="journal article" date="2019" name="Int. J. Syst. Evol. Microbiol.">
        <title>The Global Catalogue of Microorganisms (GCM) 10K type strain sequencing project: providing services to taxonomists for standard genome sequencing and annotation.</title>
        <authorList>
            <consortium name="The Broad Institute Genomics Platform"/>
            <consortium name="The Broad Institute Genome Sequencing Center for Infectious Disease"/>
            <person name="Wu L."/>
            <person name="Ma J."/>
        </authorList>
    </citation>
    <scope>NUCLEOTIDE SEQUENCE [LARGE SCALE GENOMIC DNA]</scope>
    <source>
        <strain evidence="5">JCM 16953</strain>
    </source>
</reference>
<dbReference type="CDD" id="cd17535">
    <property type="entry name" value="REC_NarL-like"/>
    <property type="match status" value="1"/>
</dbReference>
<dbReference type="Gene3D" id="3.40.50.2300">
    <property type="match status" value="1"/>
</dbReference>
<comment type="caution">
    <text evidence="4">The sequence shown here is derived from an EMBL/GenBank/DDBJ whole genome shotgun (WGS) entry which is preliminary data.</text>
</comment>
<sequence>MLLPPLAVPGGTNENYAVEVLIVDDQPPFRAVAGQLVSLIGWHLAGEAESGELAVEAARTLHPGLVLMDINLPGISGIEATRKITDEMPDVRVVLLSTYAEDDLPADARDCGALAYVHKEDLTPRVLRDLIA</sequence>
<dbReference type="PROSITE" id="PS50110">
    <property type="entry name" value="RESPONSE_REGULATORY"/>
    <property type="match status" value="1"/>
</dbReference>
<dbReference type="InterPro" id="IPR001789">
    <property type="entry name" value="Sig_transdc_resp-reg_receiver"/>
</dbReference>
<dbReference type="InterPro" id="IPR011006">
    <property type="entry name" value="CheY-like_superfamily"/>
</dbReference>
<organism evidence="4 5">
    <name type="scientific">Nocardioides panacisoli</name>
    <dbReference type="NCBI Taxonomy" id="627624"/>
    <lineage>
        <taxon>Bacteria</taxon>
        <taxon>Bacillati</taxon>
        <taxon>Actinomycetota</taxon>
        <taxon>Actinomycetes</taxon>
        <taxon>Propionibacteriales</taxon>
        <taxon>Nocardioidaceae</taxon>
        <taxon>Nocardioides</taxon>
    </lineage>
</organism>
<keyword evidence="5" id="KW-1185">Reference proteome</keyword>
<evidence type="ECO:0000256" key="1">
    <source>
        <dbReference type="ARBA" id="ARBA00022553"/>
    </source>
</evidence>
<gene>
    <name evidence="4" type="ORF">GCM10022242_38510</name>
</gene>
<evidence type="ECO:0000256" key="2">
    <source>
        <dbReference type="PROSITE-ProRule" id="PRU00169"/>
    </source>
</evidence>
<proteinExistence type="predicted"/>
<dbReference type="PANTHER" id="PTHR44591:SF3">
    <property type="entry name" value="RESPONSE REGULATORY DOMAIN-CONTAINING PROTEIN"/>
    <property type="match status" value="1"/>
</dbReference>
<keyword evidence="1 2" id="KW-0597">Phosphoprotein</keyword>
<dbReference type="Proteomes" id="UP001501821">
    <property type="component" value="Unassembled WGS sequence"/>
</dbReference>
<dbReference type="InterPro" id="IPR058245">
    <property type="entry name" value="NreC/VraR/RcsB-like_REC"/>
</dbReference>
<feature type="domain" description="Response regulatory" evidence="3">
    <location>
        <begin position="19"/>
        <end position="132"/>
    </location>
</feature>
<feature type="modified residue" description="4-aspartylphosphate" evidence="2">
    <location>
        <position position="69"/>
    </location>
</feature>
<dbReference type="PANTHER" id="PTHR44591">
    <property type="entry name" value="STRESS RESPONSE REGULATOR PROTEIN 1"/>
    <property type="match status" value="1"/>
</dbReference>
<dbReference type="InterPro" id="IPR050595">
    <property type="entry name" value="Bact_response_regulator"/>
</dbReference>
<dbReference type="Pfam" id="PF00072">
    <property type="entry name" value="Response_reg"/>
    <property type="match status" value="1"/>
</dbReference>
<evidence type="ECO:0000259" key="3">
    <source>
        <dbReference type="PROSITE" id="PS50110"/>
    </source>
</evidence>
<accession>A0ABP7J4U4</accession>
<name>A0ABP7J4U4_9ACTN</name>
<protein>
    <recommendedName>
        <fullName evidence="3">Response regulatory domain-containing protein</fullName>
    </recommendedName>
</protein>
<dbReference type="SMART" id="SM00448">
    <property type="entry name" value="REC"/>
    <property type="match status" value="1"/>
</dbReference>
<dbReference type="EMBL" id="BAABAH010000019">
    <property type="protein sequence ID" value="GAA3833735.1"/>
    <property type="molecule type" value="Genomic_DNA"/>
</dbReference>
<dbReference type="SUPFAM" id="SSF52172">
    <property type="entry name" value="CheY-like"/>
    <property type="match status" value="1"/>
</dbReference>